<organism evidence="2 3">
    <name type="scientific">Triplophysa rosa</name>
    <name type="common">Cave loach</name>
    <dbReference type="NCBI Taxonomy" id="992332"/>
    <lineage>
        <taxon>Eukaryota</taxon>
        <taxon>Metazoa</taxon>
        <taxon>Chordata</taxon>
        <taxon>Craniata</taxon>
        <taxon>Vertebrata</taxon>
        <taxon>Euteleostomi</taxon>
        <taxon>Actinopterygii</taxon>
        <taxon>Neopterygii</taxon>
        <taxon>Teleostei</taxon>
        <taxon>Ostariophysi</taxon>
        <taxon>Cypriniformes</taxon>
        <taxon>Nemacheilidae</taxon>
        <taxon>Triplophysa</taxon>
    </lineage>
</organism>
<accession>A0A9W8C680</accession>
<keyword evidence="3" id="KW-1185">Reference proteome</keyword>
<reference evidence="2" key="1">
    <citation type="submission" date="2021-02" db="EMBL/GenBank/DDBJ databases">
        <title>Comparative genomics reveals that relaxation of natural selection precedes convergent phenotypic evolution of cavefish.</title>
        <authorList>
            <person name="Peng Z."/>
        </authorList>
    </citation>
    <scope>NUCLEOTIDE SEQUENCE</scope>
    <source>
        <tissue evidence="2">Muscle</tissue>
    </source>
</reference>
<name>A0A9W8C680_TRIRA</name>
<protein>
    <submittedName>
        <fullName evidence="2">DNA-binding protein SATB2</fullName>
    </submittedName>
</protein>
<evidence type="ECO:0000313" key="3">
    <source>
        <dbReference type="Proteomes" id="UP001059041"/>
    </source>
</evidence>
<sequence>MLSIPFYLYPSAWSLTVQVAQSQRTLHGAQVSKTELPKPTVFSPPRGSEKLSPGFNTFNQWTEPSQRPTEVPTRHKQPEKEVDGKRIEGVDTAKKVLEGLKSMS</sequence>
<feature type="region of interest" description="Disordered" evidence="1">
    <location>
        <begin position="36"/>
        <end position="83"/>
    </location>
</feature>
<gene>
    <name evidence="2" type="ORF">IRJ41_007119</name>
</gene>
<evidence type="ECO:0000313" key="2">
    <source>
        <dbReference type="EMBL" id="KAI7808525.1"/>
    </source>
</evidence>
<dbReference type="AlphaFoldDB" id="A0A9W8C680"/>
<keyword evidence="2" id="KW-0238">DNA-binding</keyword>
<feature type="compositionally biased region" description="Basic and acidic residues" evidence="1">
    <location>
        <begin position="72"/>
        <end position="83"/>
    </location>
</feature>
<dbReference type="GO" id="GO:0003677">
    <property type="term" value="F:DNA binding"/>
    <property type="evidence" value="ECO:0007669"/>
    <property type="project" value="UniProtKB-KW"/>
</dbReference>
<dbReference type="Proteomes" id="UP001059041">
    <property type="component" value="Linkage Group LG6"/>
</dbReference>
<proteinExistence type="predicted"/>
<evidence type="ECO:0000256" key="1">
    <source>
        <dbReference type="SAM" id="MobiDB-lite"/>
    </source>
</evidence>
<feature type="compositionally biased region" description="Polar residues" evidence="1">
    <location>
        <begin position="54"/>
        <end position="68"/>
    </location>
</feature>
<comment type="caution">
    <text evidence="2">The sequence shown here is derived from an EMBL/GenBank/DDBJ whole genome shotgun (WGS) entry which is preliminary data.</text>
</comment>
<dbReference type="EMBL" id="JAFHDT010000006">
    <property type="protein sequence ID" value="KAI7808525.1"/>
    <property type="molecule type" value="Genomic_DNA"/>
</dbReference>